<dbReference type="GO" id="GO:0008236">
    <property type="term" value="F:serine-type peptidase activity"/>
    <property type="evidence" value="ECO:0007669"/>
    <property type="project" value="InterPro"/>
</dbReference>
<dbReference type="OrthoDB" id="7314861at2"/>
<accession>A0A1W1VJE6</accession>
<organism evidence="2 3">
    <name type="scientific">Peptoniphilus asaccharolyticus DSM 20463</name>
    <dbReference type="NCBI Taxonomy" id="573058"/>
    <lineage>
        <taxon>Bacteria</taxon>
        <taxon>Bacillati</taxon>
        <taxon>Bacillota</taxon>
        <taxon>Tissierellia</taxon>
        <taxon>Tissierellales</taxon>
        <taxon>Peptoniphilaceae</taxon>
        <taxon>Peptoniphilus</taxon>
    </lineage>
</organism>
<protein>
    <submittedName>
        <fullName evidence="2">Peptidase family S41</fullName>
    </submittedName>
</protein>
<keyword evidence="3" id="KW-1185">Reference proteome</keyword>
<evidence type="ECO:0000313" key="3">
    <source>
        <dbReference type="Proteomes" id="UP000192368"/>
    </source>
</evidence>
<dbReference type="STRING" id="573058.SAMN00017477_2069"/>
<dbReference type="SMART" id="SM00245">
    <property type="entry name" value="TSPc"/>
    <property type="match status" value="1"/>
</dbReference>
<dbReference type="InterPro" id="IPR005151">
    <property type="entry name" value="Tail-specific_protease"/>
</dbReference>
<dbReference type="SUPFAM" id="SSF52096">
    <property type="entry name" value="ClpP/crotonase"/>
    <property type="match status" value="1"/>
</dbReference>
<dbReference type="PANTHER" id="PTHR32060">
    <property type="entry name" value="TAIL-SPECIFIC PROTEASE"/>
    <property type="match status" value="1"/>
</dbReference>
<dbReference type="GO" id="GO:0007165">
    <property type="term" value="P:signal transduction"/>
    <property type="evidence" value="ECO:0007669"/>
    <property type="project" value="TreeGrafter"/>
</dbReference>
<dbReference type="GO" id="GO:0006508">
    <property type="term" value="P:proteolysis"/>
    <property type="evidence" value="ECO:0007669"/>
    <property type="project" value="InterPro"/>
</dbReference>
<dbReference type="GO" id="GO:0004175">
    <property type="term" value="F:endopeptidase activity"/>
    <property type="evidence" value="ECO:0007669"/>
    <property type="project" value="TreeGrafter"/>
</dbReference>
<feature type="domain" description="Tail specific protease" evidence="1">
    <location>
        <begin position="86"/>
        <end position="325"/>
    </location>
</feature>
<dbReference type="EMBL" id="FWWR01000017">
    <property type="protein sequence ID" value="SMB93403.1"/>
    <property type="molecule type" value="Genomic_DNA"/>
</dbReference>
<dbReference type="Proteomes" id="UP000192368">
    <property type="component" value="Unassembled WGS sequence"/>
</dbReference>
<evidence type="ECO:0000313" key="2">
    <source>
        <dbReference type="EMBL" id="SMB93403.1"/>
    </source>
</evidence>
<gene>
    <name evidence="2" type="ORF">SAMN00017477_2069</name>
</gene>
<dbReference type="GO" id="GO:0030288">
    <property type="term" value="C:outer membrane-bounded periplasmic space"/>
    <property type="evidence" value="ECO:0007669"/>
    <property type="project" value="TreeGrafter"/>
</dbReference>
<dbReference type="Gene3D" id="3.90.226.10">
    <property type="entry name" value="2-enoyl-CoA Hydratase, Chain A, domain 1"/>
    <property type="match status" value="1"/>
</dbReference>
<dbReference type="PANTHER" id="PTHR32060:SF30">
    <property type="entry name" value="CARBOXY-TERMINAL PROCESSING PROTEASE CTPA"/>
    <property type="match status" value="1"/>
</dbReference>
<dbReference type="AlphaFoldDB" id="A0A1W1VJE6"/>
<evidence type="ECO:0000259" key="1">
    <source>
        <dbReference type="SMART" id="SM00245"/>
    </source>
</evidence>
<dbReference type="Pfam" id="PF03572">
    <property type="entry name" value="Peptidase_S41"/>
    <property type="match status" value="1"/>
</dbReference>
<name>A0A1W1VJE6_PEPAS</name>
<sequence length="341" mass="37756">MKNKLESILAVAGFVLLVTLIFMPSKLLGIFGKVENVIKLSSEYDLSKEDALGGLNQIDKFGLYSIGSKWKDEKEKFKTELENSNDVEKRIEIIGKANKLAGGKHSFLIVGKGTKEKSDGDIGYKYEIRNGVLILKINETKFSYDAEDSAKEIKNYIEDIQNIIYNNQNLSGYIIDLSDNFGGNMYPMLLGLSPLIADGNILEFIDKYENSVGIVKLEDGKILNCSENGENIVNMSSDLYRGKVNKPVAVLISEKTSSSAEMTLLALKTNSRVQVFGKPSAGYNTANYSFDIGKNIGVVLSSAKVKSKDGIVYENEPIKPDVEVNINQGYDTLIKWIREGK</sequence>
<proteinExistence type="predicted"/>
<dbReference type="InterPro" id="IPR029045">
    <property type="entry name" value="ClpP/crotonase-like_dom_sf"/>
</dbReference>
<reference evidence="3" key="1">
    <citation type="submission" date="2017-04" db="EMBL/GenBank/DDBJ databases">
        <authorList>
            <person name="Varghese N."/>
            <person name="Submissions S."/>
        </authorList>
    </citation>
    <scope>NUCLEOTIDE SEQUENCE [LARGE SCALE GENOMIC DNA]</scope>
    <source>
        <strain evidence="3">DSM 20463</strain>
    </source>
</reference>
<dbReference type="RefSeq" id="WP_159445265.1">
    <property type="nucleotide sequence ID" value="NZ_FWWR01000017.1"/>
</dbReference>